<dbReference type="SUPFAM" id="SSF51735">
    <property type="entry name" value="NAD(P)-binding Rossmann-fold domains"/>
    <property type="match status" value="1"/>
</dbReference>
<gene>
    <name evidence="4" type="ORF">E4656_15130</name>
</gene>
<evidence type="ECO:0000256" key="1">
    <source>
        <dbReference type="ARBA" id="ARBA00023002"/>
    </source>
</evidence>
<dbReference type="Gene3D" id="3.40.50.720">
    <property type="entry name" value="NAD(P)-binding Rossmann-like Domain"/>
    <property type="match status" value="1"/>
</dbReference>
<sequence>MSTADPATVLVTGGTGYLAGWTIIRLLENGHRVRATVRSMNSEAELRTRLAQYTSGLARLKLYSADLLKDDGWADALEGVDYVLHQASPMSGKDLISAARDGTMRVLKASAVAGVRRVVLTSSGLAASRPTPGSIPPGQPIDESSWTDLDQPAVGDYMRAKTLAELDAWAFVGRPDIDLELVTILPGFIQGPALAGLYSDSVGLIANMLRGKMPALPNIGLGIVDIRDLVDLHIRAMVAPEAAGQRFIASGDFLWFLDIARILKETFGAQASKVSVRRLPDWLFKLIGVFNPQVAGMVPELGRTTELSSDKAHRLLGWTPRPALDSIVAAGESLSSAA</sequence>
<dbReference type="AlphaFoldDB" id="A0A4Z0W855"/>
<dbReference type="InterPro" id="IPR050425">
    <property type="entry name" value="NAD(P)_dehydrat-like"/>
</dbReference>
<dbReference type="Pfam" id="PF01370">
    <property type="entry name" value="Epimerase"/>
    <property type="match status" value="1"/>
</dbReference>
<reference evidence="4 5" key="1">
    <citation type="submission" date="2019-04" db="EMBL/GenBank/DDBJ databases">
        <title>Natronospirillum operosus gen. nov., sp. nov., a haloalkaliphilic satellite isolated from decaying biomass of laboratory culture of cyanobacterium Geitlerinema sp. and proposal of Natronospirillaceae fam. nov. and Saccharospirillaceae fam. nov.</title>
        <authorList>
            <person name="Kevbrin V."/>
            <person name="Boltyanskaya Y."/>
            <person name="Koziaeva V."/>
            <person name="Grouzdev D.S."/>
            <person name="Park M."/>
            <person name="Cho J."/>
        </authorList>
    </citation>
    <scope>NUCLEOTIDE SEQUENCE [LARGE SCALE GENOMIC DNA]</scope>
    <source>
        <strain evidence="4 5">G-116</strain>
    </source>
</reference>
<dbReference type="PANTHER" id="PTHR10366:SF564">
    <property type="entry name" value="STEROL-4-ALPHA-CARBOXYLATE 3-DEHYDROGENASE, DECARBOXYLATING"/>
    <property type="match status" value="1"/>
</dbReference>
<comment type="caution">
    <text evidence="4">The sequence shown here is derived from an EMBL/GenBank/DDBJ whole genome shotgun (WGS) entry which is preliminary data.</text>
</comment>
<feature type="domain" description="NAD-dependent epimerase/dehydratase" evidence="3">
    <location>
        <begin position="9"/>
        <end position="243"/>
    </location>
</feature>
<evidence type="ECO:0000259" key="3">
    <source>
        <dbReference type="Pfam" id="PF01370"/>
    </source>
</evidence>
<proteinExistence type="inferred from homology"/>
<evidence type="ECO:0000313" key="4">
    <source>
        <dbReference type="EMBL" id="TGG91809.1"/>
    </source>
</evidence>
<organism evidence="4 5">
    <name type="scientific">Natronospirillum operosum</name>
    <dbReference type="NCBI Taxonomy" id="2759953"/>
    <lineage>
        <taxon>Bacteria</taxon>
        <taxon>Pseudomonadati</taxon>
        <taxon>Pseudomonadota</taxon>
        <taxon>Gammaproteobacteria</taxon>
        <taxon>Oceanospirillales</taxon>
        <taxon>Natronospirillaceae</taxon>
        <taxon>Natronospirillum</taxon>
    </lineage>
</organism>
<dbReference type="EMBL" id="SRMF01000007">
    <property type="protein sequence ID" value="TGG91809.1"/>
    <property type="molecule type" value="Genomic_DNA"/>
</dbReference>
<keyword evidence="1" id="KW-0560">Oxidoreductase</keyword>
<dbReference type="InterPro" id="IPR001509">
    <property type="entry name" value="Epimerase_deHydtase"/>
</dbReference>
<protein>
    <submittedName>
        <fullName evidence="4">NAD-dependent epimerase/dehydratase family protein</fullName>
    </submittedName>
</protein>
<evidence type="ECO:0000313" key="5">
    <source>
        <dbReference type="Proteomes" id="UP000297475"/>
    </source>
</evidence>
<dbReference type="GO" id="GO:0016616">
    <property type="term" value="F:oxidoreductase activity, acting on the CH-OH group of donors, NAD or NADP as acceptor"/>
    <property type="evidence" value="ECO:0007669"/>
    <property type="project" value="TreeGrafter"/>
</dbReference>
<dbReference type="PANTHER" id="PTHR10366">
    <property type="entry name" value="NAD DEPENDENT EPIMERASE/DEHYDRATASE"/>
    <property type="match status" value="1"/>
</dbReference>
<dbReference type="FunFam" id="3.40.50.720:FF:000336">
    <property type="entry name" value="Aldehyde reductase"/>
    <property type="match status" value="1"/>
</dbReference>
<name>A0A4Z0W855_9GAMM</name>
<keyword evidence="5" id="KW-1185">Reference proteome</keyword>
<dbReference type="Proteomes" id="UP000297475">
    <property type="component" value="Unassembled WGS sequence"/>
</dbReference>
<dbReference type="InterPro" id="IPR036291">
    <property type="entry name" value="NAD(P)-bd_dom_sf"/>
</dbReference>
<dbReference type="OrthoDB" id="9778052at2"/>
<accession>A0A4Z0W855</accession>
<comment type="similarity">
    <text evidence="2">Belongs to the NAD(P)-dependent epimerase/dehydratase family. Dihydroflavonol-4-reductase subfamily.</text>
</comment>
<evidence type="ECO:0000256" key="2">
    <source>
        <dbReference type="ARBA" id="ARBA00023445"/>
    </source>
</evidence>